<dbReference type="STRING" id="1802126.A3B25_03940"/>
<feature type="compositionally biased region" description="Acidic residues" evidence="1">
    <location>
        <begin position="222"/>
        <end position="232"/>
    </location>
</feature>
<name>A0A1G2GRK7_9BACT</name>
<comment type="caution">
    <text evidence="3">The sequence shown here is derived from an EMBL/GenBank/DDBJ whole genome shotgun (WGS) entry which is preliminary data.</text>
</comment>
<proteinExistence type="predicted"/>
<feature type="transmembrane region" description="Helical" evidence="2">
    <location>
        <begin position="12"/>
        <end position="35"/>
    </location>
</feature>
<dbReference type="EMBL" id="MHNW01000043">
    <property type="protein sequence ID" value="OGZ52581.1"/>
    <property type="molecule type" value="Genomic_DNA"/>
</dbReference>
<evidence type="ECO:0000313" key="4">
    <source>
        <dbReference type="Proteomes" id="UP000179106"/>
    </source>
</evidence>
<gene>
    <name evidence="3" type="ORF">A3B25_03940</name>
</gene>
<organism evidence="3 4">
    <name type="scientific">Candidatus Ryanbacteria bacterium RIFCSPLOWO2_01_FULL_48_26</name>
    <dbReference type="NCBI Taxonomy" id="1802126"/>
    <lineage>
        <taxon>Bacteria</taxon>
        <taxon>Candidatus Ryaniibacteriota</taxon>
    </lineage>
</organism>
<protein>
    <submittedName>
        <fullName evidence="3">Uncharacterized protein</fullName>
    </submittedName>
</protein>
<feature type="compositionally biased region" description="Basic and acidic residues" evidence="1">
    <location>
        <begin position="134"/>
        <end position="155"/>
    </location>
</feature>
<feature type="transmembrane region" description="Helical" evidence="2">
    <location>
        <begin position="41"/>
        <end position="57"/>
    </location>
</feature>
<reference evidence="3 4" key="1">
    <citation type="journal article" date="2016" name="Nat. Commun.">
        <title>Thousands of microbial genomes shed light on interconnected biogeochemical processes in an aquifer system.</title>
        <authorList>
            <person name="Anantharaman K."/>
            <person name="Brown C.T."/>
            <person name="Hug L.A."/>
            <person name="Sharon I."/>
            <person name="Castelle C.J."/>
            <person name="Probst A.J."/>
            <person name="Thomas B.C."/>
            <person name="Singh A."/>
            <person name="Wilkins M.J."/>
            <person name="Karaoz U."/>
            <person name="Brodie E.L."/>
            <person name="Williams K.H."/>
            <person name="Hubbard S.S."/>
            <person name="Banfield J.F."/>
        </authorList>
    </citation>
    <scope>NUCLEOTIDE SEQUENCE [LARGE SCALE GENOMIC DNA]</scope>
</reference>
<evidence type="ECO:0000256" key="2">
    <source>
        <dbReference type="SAM" id="Phobius"/>
    </source>
</evidence>
<evidence type="ECO:0000313" key="3">
    <source>
        <dbReference type="EMBL" id="OGZ52581.1"/>
    </source>
</evidence>
<keyword evidence="2" id="KW-0472">Membrane</keyword>
<dbReference type="Proteomes" id="UP000179106">
    <property type="component" value="Unassembled WGS sequence"/>
</dbReference>
<dbReference type="AlphaFoldDB" id="A0A1G2GRK7"/>
<feature type="region of interest" description="Disordered" evidence="1">
    <location>
        <begin position="128"/>
        <end position="232"/>
    </location>
</feature>
<feature type="transmembrane region" description="Helical" evidence="2">
    <location>
        <begin position="69"/>
        <end position="93"/>
    </location>
</feature>
<feature type="compositionally biased region" description="Basic and acidic residues" evidence="1">
    <location>
        <begin position="196"/>
        <end position="206"/>
    </location>
</feature>
<keyword evidence="2" id="KW-1133">Transmembrane helix</keyword>
<evidence type="ECO:0000256" key="1">
    <source>
        <dbReference type="SAM" id="MobiDB-lite"/>
    </source>
</evidence>
<sequence length="232" mass="25377">MDEEQQQDPKISIVEVILIGLVFALFDLIEIVLLLFALDDFWIIDIITSVIFFYLLIKRVPPMRQFTCWLIELIPWVGALPLLTIGWGLTVWADRHPAGVVAKAGALAGTAQGKGALAKGGAKTKGVGAQSMARVERAEGRATELKERVDKRLETRPSAQLSGRRNVDGVGAGNEEGVPTEETAEAESRGQVSTASRRELGERPTPFEELDELTEETPQQPSEEEEEQGLSA</sequence>
<accession>A0A1G2GRK7</accession>
<keyword evidence="2" id="KW-0812">Transmembrane</keyword>